<comment type="caution">
    <text evidence="6">The sequence shown here is derived from an EMBL/GenBank/DDBJ whole genome shotgun (WGS) entry which is preliminary data.</text>
</comment>
<proteinExistence type="predicted"/>
<dbReference type="PANTHER" id="PTHR10342">
    <property type="entry name" value="ARYLSULFATASE"/>
    <property type="match status" value="1"/>
</dbReference>
<dbReference type="SUPFAM" id="SSF53649">
    <property type="entry name" value="Alkaline phosphatase-like"/>
    <property type="match status" value="1"/>
</dbReference>
<name>A0ABN9QHY3_9DINO</name>
<dbReference type="InterPro" id="IPR000917">
    <property type="entry name" value="Sulfatase_N"/>
</dbReference>
<evidence type="ECO:0000256" key="2">
    <source>
        <dbReference type="ARBA" id="ARBA00022837"/>
    </source>
</evidence>
<dbReference type="Gene3D" id="3.40.720.10">
    <property type="entry name" value="Alkaline Phosphatase, subunit A"/>
    <property type="match status" value="1"/>
</dbReference>
<gene>
    <name evidence="6" type="ORF">PCOR1329_LOCUS12099</name>
</gene>
<dbReference type="Pfam" id="PF00884">
    <property type="entry name" value="Sulfatase"/>
    <property type="match status" value="1"/>
</dbReference>
<evidence type="ECO:0000256" key="3">
    <source>
        <dbReference type="ARBA" id="ARBA00023180"/>
    </source>
</evidence>
<dbReference type="EMBL" id="CAUYUJ010003514">
    <property type="protein sequence ID" value="CAK0805634.1"/>
    <property type="molecule type" value="Genomic_DNA"/>
</dbReference>
<organism evidence="6 7">
    <name type="scientific">Prorocentrum cordatum</name>
    <dbReference type="NCBI Taxonomy" id="2364126"/>
    <lineage>
        <taxon>Eukaryota</taxon>
        <taxon>Sar</taxon>
        <taxon>Alveolata</taxon>
        <taxon>Dinophyceae</taxon>
        <taxon>Prorocentrales</taxon>
        <taxon>Prorocentraceae</taxon>
        <taxon>Prorocentrum</taxon>
    </lineage>
</organism>
<evidence type="ECO:0000313" key="6">
    <source>
        <dbReference type="EMBL" id="CAK0805634.1"/>
    </source>
</evidence>
<dbReference type="Proteomes" id="UP001189429">
    <property type="component" value="Unassembled WGS sequence"/>
</dbReference>
<keyword evidence="7" id="KW-1185">Reference proteome</keyword>
<reference evidence="6" key="1">
    <citation type="submission" date="2023-10" db="EMBL/GenBank/DDBJ databases">
        <authorList>
            <person name="Chen Y."/>
            <person name="Shah S."/>
            <person name="Dougan E. K."/>
            <person name="Thang M."/>
            <person name="Chan C."/>
        </authorList>
    </citation>
    <scope>NUCLEOTIDE SEQUENCE [LARGE SCALE GENOMIC DNA]</scope>
</reference>
<keyword evidence="4" id="KW-0732">Signal</keyword>
<evidence type="ECO:0000256" key="1">
    <source>
        <dbReference type="ARBA" id="ARBA00022723"/>
    </source>
</evidence>
<feature type="chain" id="PRO_5046691442" description="Sulfatase N-terminal domain-containing protein" evidence="4">
    <location>
        <begin position="20"/>
        <end position="173"/>
    </location>
</feature>
<sequence>MNPFAKLLVAAALSRGCLCIQEWGRQAASHRRGDAARPNILLILADDLGTNDVGWVNKDNANDISTPNIDSLAAQGVKLTSLYVQHVCGPSRAALMTGRYPFHLGLQHANIVAEQENGVPRNESTIASALQALGYTTYGVLAPRELEQGAHPHEEGLRQLVRISVRRGGPLQS</sequence>
<keyword evidence="2" id="KW-0106">Calcium</keyword>
<keyword evidence="1" id="KW-0479">Metal-binding</keyword>
<evidence type="ECO:0000313" key="7">
    <source>
        <dbReference type="Proteomes" id="UP001189429"/>
    </source>
</evidence>
<dbReference type="InterPro" id="IPR017850">
    <property type="entry name" value="Alkaline_phosphatase_core_sf"/>
</dbReference>
<dbReference type="InterPro" id="IPR047115">
    <property type="entry name" value="ARSB"/>
</dbReference>
<feature type="signal peptide" evidence="4">
    <location>
        <begin position="1"/>
        <end position="19"/>
    </location>
</feature>
<dbReference type="PANTHER" id="PTHR10342:SF274">
    <property type="entry name" value="ARYLSULFATASE B"/>
    <property type="match status" value="1"/>
</dbReference>
<accession>A0ABN9QHY3</accession>
<protein>
    <recommendedName>
        <fullName evidence="5">Sulfatase N-terminal domain-containing protein</fullName>
    </recommendedName>
</protein>
<evidence type="ECO:0000256" key="4">
    <source>
        <dbReference type="SAM" id="SignalP"/>
    </source>
</evidence>
<keyword evidence="3" id="KW-0325">Glycoprotein</keyword>
<evidence type="ECO:0000259" key="5">
    <source>
        <dbReference type="Pfam" id="PF00884"/>
    </source>
</evidence>
<feature type="domain" description="Sulfatase N-terminal" evidence="5">
    <location>
        <begin position="38"/>
        <end position="138"/>
    </location>
</feature>